<dbReference type="SUPFAM" id="SSF54001">
    <property type="entry name" value="Cysteine proteinases"/>
    <property type="match status" value="1"/>
</dbReference>
<proteinExistence type="inferred from homology"/>
<dbReference type="AlphaFoldDB" id="A0A7T5VB88"/>
<dbReference type="KEGG" id="dog:HP555_01790"/>
<keyword evidence="3" id="KW-0808">Transferase</keyword>
<keyword evidence="4" id="KW-1185">Reference proteome</keyword>
<accession>A0A7T5VB88</accession>
<dbReference type="RefSeq" id="WP_199263515.1">
    <property type="nucleotide sequence ID" value="NZ_CP054140.1"/>
</dbReference>
<sequence length="258" mass="29787">MNLSEYFVRIGYEPKNAPSLEDLHALTRAHAQSIPFENIDVLRGLPISLEPADLFDKLVHRQRGGYCFEQNSLFIHILNTLGYSAYPHFARVRLPCKDRSEMPPRTHLSILVELDGKKWLADVGFGSFALSAALLWEDGLEQQTPADLRRLVKEDGRWFYQIWQADHWRDLYEFDGRLVYPSDLMVANWYTSTHPEATFTSQLRIARPGADGSRLAIMGNELRVWDPDGALTVTIISDEELPTVARKYFNMRWPVHRQ</sequence>
<dbReference type="Gene3D" id="3.30.2140.10">
    <property type="entry name" value="Arylamine N-acetyltransferase"/>
    <property type="match status" value="1"/>
</dbReference>
<evidence type="ECO:0000256" key="2">
    <source>
        <dbReference type="RuleBase" id="RU003452"/>
    </source>
</evidence>
<dbReference type="EMBL" id="CP054140">
    <property type="protein sequence ID" value="QQG64682.1"/>
    <property type="molecule type" value="Genomic_DNA"/>
</dbReference>
<name>A0A7T5VB88_9BACT</name>
<dbReference type="Proteomes" id="UP000596092">
    <property type="component" value="Chromosome"/>
</dbReference>
<dbReference type="PRINTS" id="PR01543">
    <property type="entry name" value="ANATRNSFRASE"/>
</dbReference>
<dbReference type="Pfam" id="PF00797">
    <property type="entry name" value="Acetyltransf_2"/>
    <property type="match status" value="1"/>
</dbReference>
<gene>
    <name evidence="3" type="ORF">HP555_01790</name>
</gene>
<dbReference type="InterPro" id="IPR001447">
    <property type="entry name" value="Arylamine_N-AcTrfase"/>
</dbReference>
<evidence type="ECO:0000313" key="4">
    <source>
        <dbReference type="Proteomes" id="UP000596092"/>
    </source>
</evidence>
<dbReference type="Gene3D" id="2.40.128.150">
    <property type="entry name" value="Cysteine proteinases"/>
    <property type="match status" value="1"/>
</dbReference>
<evidence type="ECO:0000313" key="3">
    <source>
        <dbReference type="EMBL" id="QQG64682.1"/>
    </source>
</evidence>
<dbReference type="GO" id="GO:0016407">
    <property type="term" value="F:acetyltransferase activity"/>
    <property type="evidence" value="ECO:0007669"/>
    <property type="project" value="InterPro"/>
</dbReference>
<dbReference type="PANTHER" id="PTHR11786:SF0">
    <property type="entry name" value="ARYLAMINE N-ACETYLTRANSFERASE 4-RELATED"/>
    <property type="match status" value="1"/>
</dbReference>
<reference evidence="3 4" key="1">
    <citation type="submission" date="2020-05" db="EMBL/GenBank/DDBJ databases">
        <title>Complete genome of Desulfobulbus oligotrophicus.</title>
        <authorList>
            <person name="Podar M."/>
        </authorList>
    </citation>
    <scope>NUCLEOTIDE SEQUENCE [LARGE SCALE GENOMIC DNA]</scope>
    <source>
        <strain evidence="3 4">Prop6</strain>
    </source>
</reference>
<protein>
    <submittedName>
        <fullName evidence="3">Arylamine N-acetyltransferase</fullName>
    </submittedName>
</protein>
<dbReference type="InterPro" id="IPR038765">
    <property type="entry name" value="Papain-like_cys_pep_sf"/>
</dbReference>
<dbReference type="PANTHER" id="PTHR11786">
    <property type="entry name" value="N-HYDROXYARYLAMINE O-ACETYLTRANSFERASE"/>
    <property type="match status" value="1"/>
</dbReference>
<comment type="similarity">
    <text evidence="1 2">Belongs to the arylamine N-acetyltransferase family.</text>
</comment>
<evidence type="ECO:0000256" key="1">
    <source>
        <dbReference type="ARBA" id="ARBA00006547"/>
    </source>
</evidence>
<organism evidence="3 4">
    <name type="scientific">Desulfobulbus oligotrophicus</name>
    <dbReference type="NCBI Taxonomy" id="1909699"/>
    <lineage>
        <taxon>Bacteria</taxon>
        <taxon>Pseudomonadati</taxon>
        <taxon>Thermodesulfobacteriota</taxon>
        <taxon>Desulfobulbia</taxon>
        <taxon>Desulfobulbales</taxon>
        <taxon>Desulfobulbaceae</taxon>
        <taxon>Desulfobulbus</taxon>
    </lineage>
</organism>